<gene>
    <name evidence="1" type="ordered locus">Hqrw_2557</name>
</gene>
<proteinExistence type="predicted"/>
<evidence type="ECO:0000313" key="1">
    <source>
        <dbReference type="EMBL" id="CCC40398.1"/>
    </source>
</evidence>
<dbReference type="EMBL" id="FR746099">
    <property type="protein sequence ID" value="CCC40398.1"/>
    <property type="molecule type" value="Genomic_DNA"/>
</dbReference>
<name>G0LKV8_HALWC</name>
<dbReference type="OrthoDB" id="178099at2157"/>
<accession>G0LKV8</accession>
<evidence type="ECO:0000313" key="2">
    <source>
        <dbReference type="Proteomes" id="UP000007954"/>
    </source>
</evidence>
<sequence length="154" mass="17020">MNADQNPLSSMFEMQRTYIEASHQAVTQSIEFQKEAAEAVIESFGPTASAQQDGVEMTRRAFHAAIDGMEPGLPADTTEELRSAVDDQYDALVEVHGETWESLEDTAEDAIEGYDELTETQTEMVDEMYEMMSQAMTDAESMSDGTTVPLSTDE</sequence>
<dbReference type="RefSeq" id="WP_014556028.1">
    <property type="nucleotide sequence ID" value="NC_017459.1"/>
</dbReference>
<dbReference type="KEGG" id="hwc:Hqrw_2557"/>
<reference evidence="1 2" key="1">
    <citation type="journal article" date="2011" name="PLoS ONE">
        <title>Haloquadratum walsbyi: limited diversity in a global pond.</title>
        <authorList>
            <person name="Dyall-Smith M."/>
            <person name="Pfeiffer F."/>
            <person name="Klee K."/>
            <person name="Palm P."/>
            <person name="Gross K."/>
            <person name="Schuster S.C."/>
            <person name="Rampp M."/>
            <person name="Oesterhelt D."/>
        </authorList>
    </citation>
    <scope>NUCLEOTIDE SEQUENCE [LARGE SCALE GENOMIC DNA]</scope>
    <source>
        <strain evidence="2">DSM 16854 / JCM 12705 / C23</strain>
    </source>
</reference>
<dbReference type="Proteomes" id="UP000007954">
    <property type="component" value="Chromosome"/>
</dbReference>
<protein>
    <submittedName>
        <fullName evidence="1">ArCOG06342 family protein</fullName>
    </submittedName>
</protein>
<dbReference type="HOGENOM" id="CLU_111886_0_0_2"/>
<dbReference type="GeneID" id="12447279"/>
<dbReference type="AlphaFoldDB" id="G0LKV8"/>
<organism evidence="1 2">
    <name type="scientific">Haloquadratum walsbyi (strain DSM 16854 / JCM 12705 / C23)</name>
    <dbReference type="NCBI Taxonomy" id="768065"/>
    <lineage>
        <taxon>Archaea</taxon>
        <taxon>Methanobacteriati</taxon>
        <taxon>Methanobacteriota</taxon>
        <taxon>Stenosarchaea group</taxon>
        <taxon>Halobacteria</taxon>
        <taxon>Halobacteriales</taxon>
        <taxon>Haloferacaceae</taxon>
        <taxon>Haloquadratum</taxon>
    </lineage>
</organism>